<dbReference type="InterPro" id="IPR011993">
    <property type="entry name" value="PH-like_dom_sf"/>
</dbReference>
<accession>A0A1C5K3Z5</accession>
<dbReference type="Gene3D" id="2.30.29.30">
    <property type="entry name" value="Pleckstrin-homology domain (PH domain)/Phosphotyrosine-binding domain (PTB)"/>
    <property type="match status" value="1"/>
</dbReference>
<feature type="domain" description="GRAM" evidence="1">
    <location>
        <begin position="5"/>
        <end position="83"/>
    </location>
</feature>
<reference evidence="3" key="1">
    <citation type="submission" date="2016-06" db="EMBL/GenBank/DDBJ databases">
        <authorList>
            <person name="Varghese N."/>
            <person name="Submissions Spin"/>
        </authorList>
    </citation>
    <scope>NUCLEOTIDE SEQUENCE [LARGE SCALE GENOMIC DNA]</scope>
    <source>
        <strain evidence="3">DSM 43819</strain>
    </source>
</reference>
<dbReference type="EMBL" id="LT607754">
    <property type="protein sequence ID" value="SCG77517.1"/>
    <property type="molecule type" value="Genomic_DNA"/>
</dbReference>
<dbReference type="Proteomes" id="UP000198221">
    <property type="component" value="Chromosome I"/>
</dbReference>
<evidence type="ECO:0000313" key="2">
    <source>
        <dbReference type="EMBL" id="SCG77517.1"/>
    </source>
</evidence>
<name>A0A1C5K3Z5_9ACTN</name>
<dbReference type="InterPro" id="IPR004182">
    <property type="entry name" value="GRAM"/>
</dbReference>
<dbReference type="RefSeq" id="WP_197699017.1">
    <property type="nucleotide sequence ID" value="NZ_LT607754.1"/>
</dbReference>
<gene>
    <name evidence="2" type="ORF">GA0070613_6289</name>
</gene>
<sequence>MTSDDKVVLRAMANLWRGAESVGGRLTLTDRYLSFRAHALNLQTAPLDIPLSDIAGTRRYRNMGLVPNGLAVTTRSGTEYRFVVRKRDRWIDRIAELTS</sequence>
<dbReference type="Pfam" id="PF02893">
    <property type="entry name" value="GRAM"/>
    <property type="match status" value="1"/>
</dbReference>
<evidence type="ECO:0000259" key="1">
    <source>
        <dbReference type="Pfam" id="PF02893"/>
    </source>
</evidence>
<evidence type="ECO:0000313" key="3">
    <source>
        <dbReference type="Proteomes" id="UP000198221"/>
    </source>
</evidence>
<protein>
    <recommendedName>
        <fullName evidence="1">GRAM domain-containing protein</fullName>
    </recommendedName>
</protein>
<keyword evidence="3" id="KW-1185">Reference proteome</keyword>
<dbReference type="AlphaFoldDB" id="A0A1C5K3Z5"/>
<organism evidence="2 3">
    <name type="scientific">Micromonospora inositola</name>
    <dbReference type="NCBI Taxonomy" id="47865"/>
    <lineage>
        <taxon>Bacteria</taxon>
        <taxon>Bacillati</taxon>
        <taxon>Actinomycetota</taxon>
        <taxon>Actinomycetes</taxon>
        <taxon>Micromonosporales</taxon>
        <taxon>Micromonosporaceae</taxon>
        <taxon>Micromonospora</taxon>
    </lineage>
</organism>
<proteinExistence type="predicted"/>